<dbReference type="EMBL" id="JAIWYP010000008">
    <property type="protein sequence ID" value="KAH3786833.1"/>
    <property type="molecule type" value="Genomic_DNA"/>
</dbReference>
<keyword evidence="4" id="KW-1185">Reference proteome</keyword>
<dbReference type="GO" id="GO:0030032">
    <property type="term" value="P:lamellipodium assembly"/>
    <property type="evidence" value="ECO:0007669"/>
    <property type="project" value="TreeGrafter"/>
</dbReference>
<dbReference type="PANTHER" id="PTHR24213">
    <property type="entry name" value="ACTIN-BINDING LIM PROTEIN"/>
    <property type="match status" value="1"/>
</dbReference>
<evidence type="ECO:0000259" key="2">
    <source>
        <dbReference type="PROSITE" id="PS51089"/>
    </source>
</evidence>
<proteinExistence type="predicted"/>
<dbReference type="GO" id="GO:0051015">
    <property type="term" value="F:actin filament binding"/>
    <property type="evidence" value="ECO:0007669"/>
    <property type="project" value="TreeGrafter"/>
</dbReference>
<dbReference type="Pfam" id="PF02209">
    <property type="entry name" value="VHP"/>
    <property type="match status" value="1"/>
</dbReference>
<feature type="non-terminal residue" evidence="3">
    <location>
        <position position="1"/>
    </location>
</feature>
<evidence type="ECO:0000313" key="4">
    <source>
        <dbReference type="Proteomes" id="UP000828390"/>
    </source>
</evidence>
<dbReference type="PANTHER" id="PTHR24213:SF9">
    <property type="entry name" value="UNCOORDINATED 115A, ISOFORM B-RELATED"/>
    <property type="match status" value="1"/>
</dbReference>
<feature type="domain" description="HP" evidence="2">
    <location>
        <begin position="386"/>
        <end position="451"/>
    </location>
</feature>
<protein>
    <recommendedName>
        <fullName evidence="2">HP domain-containing protein</fullName>
    </recommendedName>
</protein>
<organism evidence="3 4">
    <name type="scientific">Dreissena polymorpha</name>
    <name type="common">Zebra mussel</name>
    <name type="synonym">Mytilus polymorpha</name>
    <dbReference type="NCBI Taxonomy" id="45954"/>
    <lineage>
        <taxon>Eukaryota</taxon>
        <taxon>Metazoa</taxon>
        <taxon>Spiralia</taxon>
        <taxon>Lophotrochozoa</taxon>
        <taxon>Mollusca</taxon>
        <taxon>Bivalvia</taxon>
        <taxon>Autobranchia</taxon>
        <taxon>Heteroconchia</taxon>
        <taxon>Euheterodonta</taxon>
        <taxon>Imparidentia</taxon>
        <taxon>Neoheterodontei</taxon>
        <taxon>Myida</taxon>
        <taxon>Dreissenoidea</taxon>
        <taxon>Dreissenidae</taxon>
        <taxon>Dreissena</taxon>
    </lineage>
</organism>
<dbReference type="AlphaFoldDB" id="A0A9D4EW11"/>
<sequence>DEDHTDVSDDEAYASEQHLRSTSPSASNVSLKSFSTIHSSSLRTKSDSSYERKREVNYGKFYNTSYLKTGSSQNYVHRGRTLSEPRVKNNVNQFIRPENFSYSKGTPSFLKNTAKKSGMMTLAQGKPVTKVRRSSSPGPIPEGTGTTPADSETRTGSLKGIRRNLEAIAKIDRDDWPAPPSPAAILPEILRQRRKSRGEEDVDEDEAVFEDPKIKREIEELRKFKDESGIGKVIYNELEVAKKAPLKLLDPWKASRVPNAKYEPKYQTRYLSPMFASPSRIIDRSRRSWDDSDIRGYRTISIVGNFPAPKPGYGLSPRAATLPVSGMYGGPLDLDYRVYDLTLAEGRDHRVSMSSLNTETSKVTSTIFDQPGVSLMTFQKSSWHTESKPPEYPYDRLKISNFDLPKDVDRNMLEIHLPEDEFVDIFGMSSEEFHHMPEWKRNDLKRKKDLY</sequence>
<evidence type="ECO:0000313" key="3">
    <source>
        <dbReference type="EMBL" id="KAH3786833.1"/>
    </source>
</evidence>
<name>A0A9D4EW11_DREPO</name>
<accession>A0A9D4EW11</accession>
<evidence type="ECO:0000256" key="1">
    <source>
        <dbReference type="SAM" id="MobiDB-lite"/>
    </source>
</evidence>
<dbReference type="Proteomes" id="UP000828390">
    <property type="component" value="Unassembled WGS sequence"/>
</dbReference>
<dbReference type="GO" id="GO:0015629">
    <property type="term" value="C:actin cytoskeleton"/>
    <property type="evidence" value="ECO:0007669"/>
    <property type="project" value="TreeGrafter"/>
</dbReference>
<feature type="compositionally biased region" description="Basic and acidic residues" evidence="1">
    <location>
        <begin position="44"/>
        <end position="53"/>
    </location>
</feature>
<dbReference type="Gene3D" id="1.10.950.10">
    <property type="entry name" value="Villin headpiece domain"/>
    <property type="match status" value="1"/>
</dbReference>
<comment type="caution">
    <text evidence="3">The sequence shown here is derived from an EMBL/GenBank/DDBJ whole genome shotgun (WGS) entry which is preliminary data.</text>
</comment>
<feature type="compositionally biased region" description="Acidic residues" evidence="1">
    <location>
        <begin position="1"/>
        <end position="13"/>
    </location>
</feature>
<dbReference type="InterPro" id="IPR003128">
    <property type="entry name" value="Villin_headpiece"/>
</dbReference>
<reference evidence="3" key="2">
    <citation type="submission" date="2020-11" db="EMBL/GenBank/DDBJ databases">
        <authorList>
            <person name="McCartney M.A."/>
            <person name="Auch B."/>
            <person name="Kono T."/>
            <person name="Mallez S."/>
            <person name="Becker A."/>
            <person name="Gohl D.M."/>
            <person name="Silverstein K.A.T."/>
            <person name="Koren S."/>
            <person name="Bechman K.B."/>
            <person name="Herman A."/>
            <person name="Abrahante J.E."/>
            <person name="Garbe J."/>
        </authorList>
    </citation>
    <scope>NUCLEOTIDE SEQUENCE</scope>
    <source>
        <strain evidence="3">Duluth1</strain>
        <tissue evidence="3">Whole animal</tissue>
    </source>
</reference>
<gene>
    <name evidence="3" type="ORF">DPMN_164945</name>
</gene>
<dbReference type="InterPro" id="IPR036886">
    <property type="entry name" value="Villin_headpiece_dom_sf"/>
</dbReference>
<dbReference type="GO" id="GO:0007010">
    <property type="term" value="P:cytoskeleton organization"/>
    <property type="evidence" value="ECO:0007669"/>
    <property type="project" value="InterPro"/>
</dbReference>
<feature type="region of interest" description="Disordered" evidence="1">
    <location>
        <begin position="123"/>
        <end position="157"/>
    </location>
</feature>
<dbReference type="PROSITE" id="PS51089">
    <property type="entry name" value="HP"/>
    <property type="match status" value="1"/>
</dbReference>
<dbReference type="SUPFAM" id="SSF47050">
    <property type="entry name" value="VHP, Villin headpiece domain"/>
    <property type="match status" value="1"/>
</dbReference>
<dbReference type="SMART" id="SM00153">
    <property type="entry name" value="VHP"/>
    <property type="match status" value="1"/>
</dbReference>
<reference evidence="3" key="1">
    <citation type="journal article" date="2019" name="bioRxiv">
        <title>The Genome of the Zebra Mussel, Dreissena polymorpha: A Resource for Invasive Species Research.</title>
        <authorList>
            <person name="McCartney M.A."/>
            <person name="Auch B."/>
            <person name="Kono T."/>
            <person name="Mallez S."/>
            <person name="Zhang Y."/>
            <person name="Obille A."/>
            <person name="Becker A."/>
            <person name="Abrahante J.E."/>
            <person name="Garbe J."/>
            <person name="Badalamenti J.P."/>
            <person name="Herman A."/>
            <person name="Mangelson H."/>
            <person name="Liachko I."/>
            <person name="Sullivan S."/>
            <person name="Sone E.D."/>
            <person name="Koren S."/>
            <person name="Silverstein K.A.T."/>
            <person name="Beckman K.B."/>
            <person name="Gohl D.M."/>
        </authorList>
    </citation>
    <scope>NUCLEOTIDE SEQUENCE</scope>
    <source>
        <strain evidence="3">Duluth1</strain>
        <tissue evidence="3">Whole animal</tissue>
    </source>
</reference>
<feature type="compositionally biased region" description="Polar residues" evidence="1">
    <location>
        <begin position="20"/>
        <end position="43"/>
    </location>
</feature>
<dbReference type="InterPro" id="IPR051618">
    <property type="entry name" value="Actin-binding_LIM"/>
</dbReference>
<feature type="compositionally biased region" description="Low complexity" evidence="1">
    <location>
        <begin position="134"/>
        <end position="148"/>
    </location>
</feature>
<feature type="region of interest" description="Disordered" evidence="1">
    <location>
        <begin position="1"/>
        <end position="53"/>
    </location>
</feature>